<organism evidence="1 2">
    <name type="scientific">Dibothriocephalus latus</name>
    <name type="common">Fish tapeworm</name>
    <name type="synonym">Diphyllobothrium latum</name>
    <dbReference type="NCBI Taxonomy" id="60516"/>
    <lineage>
        <taxon>Eukaryota</taxon>
        <taxon>Metazoa</taxon>
        <taxon>Spiralia</taxon>
        <taxon>Lophotrochozoa</taxon>
        <taxon>Platyhelminthes</taxon>
        <taxon>Cestoda</taxon>
        <taxon>Eucestoda</taxon>
        <taxon>Diphyllobothriidea</taxon>
        <taxon>Diphyllobothriidae</taxon>
        <taxon>Dibothriocephalus</taxon>
    </lineage>
</organism>
<gene>
    <name evidence="1" type="ORF">DILT_LOCUS2209</name>
</gene>
<dbReference type="Proteomes" id="UP000281553">
    <property type="component" value="Unassembled WGS sequence"/>
</dbReference>
<accession>A0A3P6SJW3</accession>
<reference evidence="1 2" key="1">
    <citation type="submission" date="2018-11" db="EMBL/GenBank/DDBJ databases">
        <authorList>
            <consortium name="Pathogen Informatics"/>
        </authorList>
    </citation>
    <scope>NUCLEOTIDE SEQUENCE [LARGE SCALE GENOMIC DNA]</scope>
</reference>
<dbReference type="AlphaFoldDB" id="A0A3P6SJW3"/>
<evidence type="ECO:0000313" key="1">
    <source>
        <dbReference type="EMBL" id="VDK69983.1"/>
    </source>
</evidence>
<proteinExistence type="predicted"/>
<protein>
    <submittedName>
        <fullName evidence="1">Uncharacterized protein</fullName>
    </submittedName>
</protein>
<dbReference type="EMBL" id="UYRU01041802">
    <property type="protein sequence ID" value="VDK69983.1"/>
    <property type="molecule type" value="Genomic_DNA"/>
</dbReference>
<evidence type="ECO:0000313" key="2">
    <source>
        <dbReference type="Proteomes" id="UP000281553"/>
    </source>
</evidence>
<keyword evidence="2" id="KW-1185">Reference proteome</keyword>
<sequence length="94" mass="10435">MSVPMSQLRFQILGKDLTLPFNPWGIYTAAVWTEAPAHLSASSRATPRCHWLQPELKMTVGVLAPSGGGDFTAHPDMIVQIQVPCHRKLDARRK</sequence>
<name>A0A3P6SJW3_DIBLA</name>